<sequence>MAPAYKLTYFNGRGLAETSRYLLKYGGIDFEDVRVEHADWPQLKDKTPFGQLPVLEHNGKKAGQSIAVARYLGKLVKLAGKDDWENLEIDAVVDTINDLRLKIMVIRFEKDEEKKKAMTETALKETVPYYLTRLEAIVQKNKGYLALGKLTWADLYFVSMSPTFDTFTGEDVFAKYPNLKALRDKVDALPAIKKWIEERPKSEF</sequence>
<dbReference type="FunFam" id="3.40.30.10:FF:000035">
    <property type="entry name" value="hematopoietic prostaglandin D synthase"/>
    <property type="match status" value="1"/>
</dbReference>
<dbReference type="InterPro" id="IPR004046">
    <property type="entry name" value="GST_C"/>
</dbReference>
<dbReference type="InterPro" id="IPR036282">
    <property type="entry name" value="Glutathione-S-Trfase_C_sf"/>
</dbReference>
<organism evidence="8">
    <name type="scientific">Tenebrio molitor</name>
    <name type="common">Yellow mealworm beetle</name>
    <dbReference type="NCBI Taxonomy" id="7067"/>
    <lineage>
        <taxon>Eukaryota</taxon>
        <taxon>Metazoa</taxon>
        <taxon>Ecdysozoa</taxon>
        <taxon>Arthropoda</taxon>
        <taxon>Hexapoda</taxon>
        <taxon>Insecta</taxon>
        <taxon>Pterygota</taxon>
        <taxon>Neoptera</taxon>
        <taxon>Endopterygota</taxon>
        <taxon>Coleoptera</taxon>
        <taxon>Polyphaga</taxon>
        <taxon>Cucujiformia</taxon>
        <taxon>Tenebrionidae</taxon>
        <taxon>Tenebrio</taxon>
    </lineage>
</organism>
<evidence type="ECO:0000259" key="6">
    <source>
        <dbReference type="PROSITE" id="PS50404"/>
    </source>
</evidence>
<comment type="similarity">
    <text evidence="4">Belongs to the GST superfamily. Sigma family.</text>
</comment>
<protein>
    <recommendedName>
        <fullName evidence="2">glutathione transferase</fullName>
        <ecNumber evidence="2">2.5.1.18</ecNumber>
    </recommendedName>
</protein>
<dbReference type="SFLD" id="SFLDS00019">
    <property type="entry name" value="Glutathione_Transferase_(cytos"/>
    <property type="match status" value="1"/>
</dbReference>
<evidence type="ECO:0000256" key="4">
    <source>
        <dbReference type="ARBA" id="ARBA00038317"/>
    </source>
</evidence>
<dbReference type="SFLD" id="SFLDG01205">
    <property type="entry name" value="AMPS.1"/>
    <property type="match status" value="1"/>
</dbReference>
<evidence type="ECO:0000256" key="2">
    <source>
        <dbReference type="ARBA" id="ARBA00012452"/>
    </source>
</evidence>
<reference evidence="8" key="1">
    <citation type="submission" date="2014-05" db="EMBL/GenBank/DDBJ databases">
        <title>Identification of putative glutathione S-transferase genes from Tenebrio molitor.</title>
        <authorList>
            <person name="Liu S."/>
        </authorList>
    </citation>
    <scope>NUCLEOTIDE SEQUENCE</scope>
    <source>
        <strain evidence="8">AAU-P</strain>
    </source>
</reference>
<evidence type="ECO:0000313" key="8">
    <source>
        <dbReference type="EMBL" id="AIL23550.1"/>
    </source>
</evidence>
<dbReference type="SUPFAM" id="SSF47616">
    <property type="entry name" value="GST C-terminal domain-like"/>
    <property type="match status" value="1"/>
</dbReference>
<comment type="subunit">
    <text evidence="1">Homodimer.</text>
</comment>
<evidence type="ECO:0000259" key="7">
    <source>
        <dbReference type="PROSITE" id="PS50405"/>
    </source>
</evidence>
<dbReference type="InterPro" id="IPR004045">
    <property type="entry name" value="Glutathione_S-Trfase_N"/>
</dbReference>
<feature type="domain" description="GST N-terminal" evidence="6">
    <location>
        <begin position="3"/>
        <end position="80"/>
    </location>
</feature>
<dbReference type="Pfam" id="PF14497">
    <property type="entry name" value="GST_C_3"/>
    <property type="match status" value="1"/>
</dbReference>
<dbReference type="CDD" id="cd03039">
    <property type="entry name" value="GST_N_Sigma_like"/>
    <property type="match status" value="1"/>
</dbReference>
<dbReference type="PANTHER" id="PTHR11571:SF224">
    <property type="entry name" value="HEMATOPOIETIC PROSTAGLANDIN D SYNTHASE"/>
    <property type="match status" value="1"/>
</dbReference>
<dbReference type="InterPro" id="IPR050213">
    <property type="entry name" value="GST_superfamily"/>
</dbReference>
<dbReference type="GO" id="GO:0004364">
    <property type="term" value="F:glutathione transferase activity"/>
    <property type="evidence" value="ECO:0007669"/>
    <property type="project" value="UniProtKB-EC"/>
</dbReference>
<evidence type="ECO:0000256" key="5">
    <source>
        <dbReference type="ARBA" id="ARBA00047960"/>
    </source>
</evidence>
<dbReference type="Gene3D" id="1.20.1050.10">
    <property type="match status" value="1"/>
</dbReference>
<dbReference type="Gene3D" id="3.40.30.10">
    <property type="entry name" value="Glutaredoxin"/>
    <property type="match status" value="1"/>
</dbReference>
<evidence type="ECO:0000256" key="3">
    <source>
        <dbReference type="ARBA" id="ARBA00022679"/>
    </source>
</evidence>
<comment type="catalytic activity">
    <reaction evidence="5">
        <text>RX + glutathione = an S-substituted glutathione + a halide anion + H(+)</text>
        <dbReference type="Rhea" id="RHEA:16437"/>
        <dbReference type="ChEBI" id="CHEBI:15378"/>
        <dbReference type="ChEBI" id="CHEBI:16042"/>
        <dbReference type="ChEBI" id="CHEBI:17792"/>
        <dbReference type="ChEBI" id="CHEBI:57925"/>
        <dbReference type="ChEBI" id="CHEBI:90779"/>
        <dbReference type="EC" id="2.5.1.18"/>
    </reaction>
</comment>
<dbReference type="PROSITE" id="PS50405">
    <property type="entry name" value="GST_CTER"/>
    <property type="match status" value="1"/>
</dbReference>
<accession>A0A077CUX1</accession>
<evidence type="ECO:0000256" key="1">
    <source>
        <dbReference type="ARBA" id="ARBA00011738"/>
    </source>
</evidence>
<dbReference type="InterPro" id="IPR040079">
    <property type="entry name" value="Glutathione_S-Trfase"/>
</dbReference>
<dbReference type="EMBL" id="KJ868749">
    <property type="protein sequence ID" value="AIL23550.1"/>
    <property type="molecule type" value="mRNA"/>
</dbReference>
<name>A0A077CUX1_TENMO</name>
<keyword evidence="3 8" id="KW-0808">Transferase</keyword>
<dbReference type="CDD" id="cd03192">
    <property type="entry name" value="GST_C_Sigma_like"/>
    <property type="match status" value="1"/>
</dbReference>
<dbReference type="GO" id="GO:0006749">
    <property type="term" value="P:glutathione metabolic process"/>
    <property type="evidence" value="ECO:0007669"/>
    <property type="project" value="TreeGrafter"/>
</dbReference>
<dbReference type="PANTHER" id="PTHR11571">
    <property type="entry name" value="GLUTATHIONE S-TRANSFERASE"/>
    <property type="match status" value="1"/>
</dbReference>
<dbReference type="InterPro" id="IPR010987">
    <property type="entry name" value="Glutathione-S-Trfase_C-like"/>
</dbReference>
<dbReference type="SFLD" id="SFLDG00363">
    <property type="entry name" value="AMPS_(cytGST):_Alpha-__Mu-__Pi"/>
    <property type="match status" value="1"/>
</dbReference>
<dbReference type="AlphaFoldDB" id="A0A077CUX1"/>
<gene>
    <name evidence="8" type="primary">GSTs4</name>
</gene>
<dbReference type="SUPFAM" id="SSF52833">
    <property type="entry name" value="Thioredoxin-like"/>
    <property type="match status" value="1"/>
</dbReference>
<proteinExistence type="evidence at transcript level"/>
<dbReference type="PROSITE" id="PS50404">
    <property type="entry name" value="GST_NTER"/>
    <property type="match status" value="1"/>
</dbReference>
<feature type="domain" description="GST C-terminal" evidence="7">
    <location>
        <begin position="82"/>
        <end position="204"/>
    </location>
</feature>
<dbReference type="Pfam" id="PF02798">
    <property type="entry name" value="GST_N"/>
    <property type="match status" value="1"/>
</dbReference>
<dbReference type="GO" id="GO:0004602">
    <property type="term" value="F:glutathione peroxidase activity"/>
    <property type="evidence" value="ECO:0007669"/>
    <property type="project" value="UniProtKB-ARBA"/>
</dbReference>
<dbReference type="EC" id="2.5.1.18" evidence="2"/>
<dbReference type="FunFam" id="1.20.1050.10:FF:000030">
    <property type="entry name" value="Glutathione S-transferase S1"/>
    <property type="match status" value="1"/>
</dbReference>
<dbReference type="InterPro" id="IPR036249">
    <property type="entry name" value="Thioredoxin-like_sf"/>
</dbReference>